<evidence type="ECO:0000256" key="10">
    <source>
        <dbReference type="PIRSR" id="PIRSR005096-2"/>
    </source>
</evidence>
<dbReference type="Gene3D" id="2.70.98.10">
    <property type="match status" value="1"/>
</dbReference>
<evidence type="ECO:0000256" key="3">
    <source>
        <dbReference type="ARBA" id="ARBA00006206"/>
    </source>
</evidence>
<dbReference type="GO" id="GO:0005737">
    <property type="term" value="C:cytoplasm"/>
    <property type="evidence" value="ECO:0007669"/>
    <property type="project" value="TreeGrafter"/>
</dbReference>
<dbReference type="STRING" id="1384057.CD33_19795"/>
<sequence length="343" mass="38234">MITVQPFGSLNGVPIEEITMTNNKGMSISSCTLGCIITEIMTEDREGNFENVVCSFDSANEYQSNPQYFGAAIGRFAGRLENALVEIDGVVHSIEPNEGGKHLLHGGNKGFHNQIWRYETGSTEQGLFTKYLSTGTQDGFPGTLTMTINYILTNDNELIIEYNGESDKNTLLNCTNHSYFNLSGNLQRTIHDHELQFCSKHMLYLDEEGLPLGELVKVVGTPFDFNTKRTLNSIIGSRHSQVSLANGGIDHPFLLESGVIHLSEEQSGRQLTIKTDDPAVVIYTGSKIGNGFSFKKAQAQNYLGLCLEVQNLPNSMKYRHFPSSILRKGERYYKKTTYKFSVE</sequence>
<dbReference type="AlphaFoldDB" id="A0A0A3HNU5"/>
<dbReference type="EC" id="5.1.3.3" evidence="4 8"/>
<dbReference type="PIRSF" id="PIRSF005096">
    <property type="entry name" value="GALM"/>
    <property type="match status" value="1"/>
</dbReference>
<feature type="active site" description="Proton donor" evidence="9">
    <location>
        <position position="177"/>
    </location>
</feature>
<evidence type="ECO:0000256" key="7">
    <source>
        <dbReference type="ARBA" id="ARBA00023277"/>
    </source>
</evidence>
<proteinExistence type="inferred from homology"/>
<dbReference type="PROSITE" id="PS00545">
    <property type="entry name" value="ALDOSE_1_EPIMERASE"/>
    <property type="match status" value="1"/>
</dbReference>
<dbReference type="SUPFAM" id="SSF74650">
    <property type="entry name" value="Galactose mutarotase-like"/>
    <property type="match status" value="1"/>
</dbReference>
<dbReference type="GO" id="GO:0004034">
    <property type="term" value="F:aldose 1-epimerase activity"/>
    <property type="evidence" value="ECO:0007669"/>
    <property type="project" value="UniProtKB-EC"/>
</dbReference>
<feature type="binding site" evidence="11">
    <location>
        <begin position="177"/>
        <end position="179"/>
    </location>
    <ligand>
        <name>beta-D-galactose</name>
        <dbReference type="ChEBI" id="CHEBI:27667"/>
    </ligand>
</feature>
<feature type="binding site" evidence="10">
    <location>
        <position position="250"/>
    </location>
    <ligand>
        <name>beta-D-galactose</name>
        <dbReference type="ChEBI" id="CHEBI:27667"/>
    </ligand>
</feature>
<dbReference type="InterPro" id="IPR015443">
    <property type="entry name" value="Aldose_1-epimerase"/>
</dbReference>
<keyword evidence="7 8" id="KW-0119">Carbohydrate metabolism</keyword>
<comment type="caution">
    <text evidence="12">The sequence shown here is derived from an EMBL/GenBank/DDBJ whole genome shotgun (WGS) entry which is preliminary data.</text>
</comment>
<evidence type="ECO:0000256" key="6">
    <source>
        <dbReference type="ARBA" id="ARBA00023235"/>
    </source>
</evidence>
<evidence type="ECO:0000256" key="8">
    <source>
        <dbReference type="PIRNR" id="PIRNR005096"/>
    </source>
</evidence>
<dbReference type="CDD" id="cd09019">
    <property type="entry name" value="galactose_mutarotase_like"/>
    <property type="match status" value="1"/>
</dbReference>
<evidence type="ECO:0000256" key="1">
    <source>
        <dbReference type="ARBA" id="ARBA00001614"/>
    </source>
</evidence>
<organism evidence="12 13">
    <name type="scientific">Ureibacillus sinduriensis BLB-1 = JCM 15800</name>
    <dbReference type="NCBI Taxonomy" id="1384057"/>
    <lineage>
        <taxon>Bacteria</taxon>
        <taxon>Bacillati</taxon>
        <taxon>Bacillota</taxon>
        <taxon>Bacilli</taxon>
        <taxon>Bacillales</taxon>
        <taxon>Caryophanaceae</taxon>
        <taxon>Ureibacillus</taxon>
    </lineage>
</organism>
<dbReference type="InterPro" id="IPR014718">
    <property type="entry name" value="GH-type_carb-bd"/>
</dbReference>
<evidence type="ECO:0000256" key="9">
    <source>
        <dbReference type="PIRSR" id="PIRSR005096-1"/>
    </source>
</evidence>
<evidence type="ECO:0000313" key="13">
    <source>
        <dbReference type="Proteomes" id="UP000030408"/>
    </source>
</evidence>
<protein>
    <recommendedName>
        <fullName evidence="5 8">Aldose 1-epimerase</fullName>
        <ecNumber evidence="4 8">5.1.3.3</ecNumber>
    </recommendedName>
</protein>
<dbReference type="RefSeq" id="WP_036203874.1">
    <property type="nucleotide sequence ID" value="NZ_AVCY01000001.1"/>
</dbReference>
<dbReference type="EMBL" id="JPVO01000055">
    <property type="protein sequence ID" value="KGR74231.1"/>
    <property type="molecule type" value="Genomic_DNA"/>
</dbReference>
<keyword evidence="6 8" id="KW-0413">Isomerase</keyword>
<evidence type="ECO:0000256" key="4">
    <source>
        <dbReference type="ARBA" id="ARBA00013185"/>
    </source>
</evidence>
<evidence type="ECO:0000313" key="12">
    <source>
        <dbReference type="EMBL" id="KGR74231.1"/>
    </source>
</evidence>
<dbReference type="OrthoDB" id="9779408at2"/>
<feature type="active site" description="Proton acceptor" evidence="9">
    <location>
        <position position="308"/>
    </location>
</feature>
<dbReference type="Proteomes" id="UP000030408">
    <property type="component" value="Unassembled WGS sequence"/>
</dbReference>
<accession>A0A0A3HNU5</accession>
<comment type="similarity">
    <text evidence="3 8">Belongs to the aldose epimerase family.</text>
</comment>
<dbReference type="GO" id="GO:0033499">
    <property type="term" value="P:galactose catabolic process via UDP-galactose, Leloir pathway"/>
    <property type="evidence" value="ECO:0007669"/>
    <property type="project" value="TreeGrafter"/>
</dbReference>
<dbReference type="eggNOG" id="COG2017">
    <property type="taxonomic scope" value="Bacteria"/>
</dbReference>
<dbReference type="UniPathway" id="UPA00242"/>
<gene>
    <name evidence="12" type="ORF">CD33_19795</name>
</gene>
<dbReference type="PANTHER" id="PTHR10091:SF0">
    <property type="entry name" value="GALACTOSE MUTAROTASE"/>
    <property type="match status" value="1"/>
</dbReference>
<evidence type="ECO:0000256" key="11">
    <source>
        <dbReference type="PIRSR" id="PIRSR005096-3"/>
    </source>
</evidence>
<dbReference type="InterPro" id="IPR018052">
    <property type="entry name" value="Ald1_epimerase_CS"/>
</dbReference>
<dbReference type="GO" id="GO:0006006">
    <property type="term" value="P:glucose metabolic process"/>
    <property type="evidence" value="ECO:0007669"/>
    <property type="project" value="TreeGrafter"/>
</dbReference>
<dbReference type="InterPro" id="IPR011013">
    <property type="entry name" value="Gal_mutarotase_sf_dom"/>
</dbReference>
<reference evidence="12 13" key="1">
    <citation type="submission" date="2014-02" db="EMBL/GenBank/DDBJ databases">
        <title>Draft genome sequence of Lysinibacillus sinduriensis JCM 15800.</title>
        <authorList>
            <person name="Zhang F."/>
            <person name="Wang G."/>
            <person name="Zhang L."/>
        </authorList>
    </citation>
    <scope>NUCLEOTIDE SEQUENCE [LARGE SCALE GENOMIC DNA]</scope>
    <source>
        <strain evidence="12 13">JCM 15800</strain>
    </source>
</reference>
<dbReference type="GO" id="GO:0030246">
    <property type="term" value="F:carbohydrate binding"/>
    <property type="evidence" value="ECO:0007669"/>
    <property type="project" value="InterPro"/>
</dbReference>
<dbReference type="PANTHER" id="PTHR10091">
    <property type="entry name" value="ALDOSE-1-EPIMERASE"/>
    <property type="match status" value="1"/>
</dbReference>
<evidence type="ECO:0000256" key="5">
    <source>
        <dbReference type="ARBA" id="ARBA00014165"/>
    </source>
</evidence>
<evidence type="ECO:0000256" key="2">
    <source>
        <dbReference type="ARBA" id="ARBA00005028"/>
    </source>
</evidence>
<comment type="pathway">
    <text evidence="2 8">Carbohydrate metabolism; hexose metabolism.</text>
</comment>
<keyword evidence="13" id="KW-1185">Reference proteome</keyword>
<comment type="catalytic activity">
    <reaction evidence="1 8">
        <text>alpha-D-glucose = beta-D-glucose</text>
        <dbReference type="Rhea" id="RHEA:10264"/>
        <dbReference type="ChEBI" id="CHEBI:15903"/>
        <dbReference type="ChEBI" id="CHEBI:17925"/>
        <dbReference type="EC" id="5.1.3.3"/>
    </reaction>
</comment>
<dbReference type="InterPro" id="IPR047215">
    <property type="entry name" value="Galactose_mutarotase-like"/>
</dbReference>
<dbReference type="InterPro" id="IPR008183">
    <property type="entry name" value="Aldose_1/G6P_1-epimerase"/>
</dbReference>
<name>A0A0A3HNU5_9BACL</name>
<dbReference type="Pfam" id="PF01263">
    <property type="entry name" value="Aldose_epim"/>
    <property type="match status" value="1"/>
</dbReference>